<feature type="binding site" evidence="12">
    <location>
        <position position="409"/>
    </location>
    <ligand>
        <name>Zn(2+)</name>
        <dbReference type="ChEBI" id="CHEBI:29105"/>
    </ligand>
</feature>
<evidence type="ECO:0000256" key="4">
    <source>
        <dbReference type="ARBA" id="ARBA00005412"/>
    </source>
</evidence>
<dbReference type="Pfam" id="PF01761">
    <property type="entry name" value="DHQ_synthase"/>
    <property type="match status" value="1"/>
</dbReference>
<keyword evidence="16" id="KW-1185">Reference proteome</keyword>
<evidence type="ECO:0000313" key="15">
    <source>
        <dbReference type="EMBL" id="WYJ88597.1"/>
    </source>
</evidence>
<dbReference type="GO" id="GO:0016747">
    <property type="term" value="F:acyltransferase activity, transferring groups other than amino-acyl groups"/>
    <property type="evidence" value="ECO:0007669"/>
    <property type="project" value="InterPro"/>
</dbReference>
<evidence type="ECO:0000256" key="10">
    <source>
        <dbReference type="ARBA" id="ARBA00023239"/>
    </source>
</evidence>
<feature type="binding site" evidence="12">
    <location>
        <begin position="333"/>
        <end position="336"/>
    </location>
    <ligand>
        <name>NAD(+)</name>
        <dbReference type="ChEBI" id="CHEBI:57540"/>
    </ligand>
</feature>
<dbReference type="EC" id="4.2.3.4" evidence="5 12"/>
<dbReference type="InterPro" id="IPR016037">
    <property type="entry name" value="DHQ_synth_AroB"/>
</dbReference>
<sequence length="519" mass="57897">MHCNPDGEKKVSLKPVVFEELSTVKEIYQTAFKPLYEKYRDEQNPALITLEKLQEVYADQTTDFFFVLMGEEITGCIKIKKESKETIKVGPLAVLPKFQKLGSGKQAMQLIEAEYPTCRKWLLDTIKQEAYLVKLYQSMGYIPTGRTAVVQQNMTIIFFQKEVSSMLTVQLPNHEYEIIIEKNSLSRLGEWVAKLWKQQKIAVITDETVDSLYGAAVLEQLLAQGFDATKLVVPAGETSKSLENTEKIYEHLAEQQFTRSDGVLALGGGVIGDLAGFAAATYMRGIHFLQVPTTLLAQVDSSIGGKTGVNTKNAKNLVGAFWQPDGVLIDPNTLNTLEPRRVREGIAEIVKSAAIADPILWKTLQGLKDEQELLANAEAIITACLKIKRKVVEEDELDNGIRLILNFGHTIGHAIENTAGYGVVSHGEAVAIGMVQINQIAEQKGLTPADTTRQLKEMLEKFNLPVAYENWNEDLLYQALTHDKKTRGTAIKIILLEEIGKAKIVPTEIEEMRDYLKRS</sequence>
<feature type="binding site" evidence="12">
    <location>
        <begin position="269"/>
        <end position="273"/>
    </location>
    <ligand>
        <name>NAD(+)</name>
        <dbReference type="ChEBI" id="CHEBI:57540"/>
    </ligand>
</feature>
<dbReference type="CDD" id="cd08195">
    <property type="entry name" value="DHQS"/>
    <property type="match status" value="1"/>
</dbReference>
<feature type="binding site" evidence="12">
    <location>
        <position position="315"/>
    </location>
    <ligand>
        <name>NAD(+)</name>
        <dbReference type="ChEBI" id="CHEBI:57540"/>
    </ligand>
</feature>
<comment type="caution">
    <text evidence="12">Lacks conserved residue(s) required for the propagation of feature annotation.</text>
</comment>
<dbReference type="Gene3D" id="3.40.50.1970">
    <property type="match status" value="1"/>
</dbReference>
<comment type="catalytic activity">
    <reaction evidence="1 12">
        <text>7-phospho-2-dehydro-3-deoxy-D-arabino-heptonate = 3-dehydroquinate + phosphate</text>
        <dbReference type="Rhea" id="RHEA:21968"/>
        <dbReference type="ChEBI" id="CHEBI:32364"/>
        <dbReference type="ChEBI" id="CHEBI:43474"/>
        <dbReference type="ChEBI" id="CHEBI:58394"/>
        <dbReference type="EC" id="4.2.3.4"/>
    </reaction>
</comment>
<dbReference type="FunFam" id="3.40.50.1970:FF:000001">
    <property type="entry name" value="3-dehydroquinate synthase"/>
    <property type="match status" value="1"/>
</dbReference>
<dbReference type="GO" id="GO:0008652">
    <property type="term" value="P:amino acid biosynthetic process"/>
    <property type="evidence" value="ECO:0007669"/>
    <property type="project" value="UniProtKB-KW"/>
</dbReference>
<feature type="binding site" evidence="12">
    <location>
        <position position="348"/>
    </location>
    <ligand>
        <name>Zn(2+)</name>
        <dbReference type="ChEBI" id="CHEBI:29105"/>
    </ligand>
</feature>
<reference evidence="15" key="2">
    <citation type="submission" date="2017-05" db="EMBL/GenBank/DDBJ databases">
        <authorList>
            <consortium name="The Broad Institute Genomics Platform"/>
            <consortium name="The Broad Institute Genomic Center for Infectious Diseases"/>
            <person name="Earl A."/>
            <person name="Manson A."/>
            <person name="Schwartman J."/>
            <person name="Gilmore M."/>
            <person name="Abouelleil A."/>
            <person name="Cao P."/>
            <person name="Chapman S."/>
            <person name="Cusick C."/>
            <person name="Shea T."/>
            <person name="Young S."/>
            <person name="Neafsey D."/>
            <person name="Nusbaum C."/>
            <person name="Birren B."/>
        </authorList>
    </citation>
    <scope>NUCLEOTIDE SEQUENCE</scope>
    <source>
        <strain evidence="15">9E7_DIV0242</strain>
    </source>
</reference>
<keyword evidence="12" id="KW-0862">Zinc</keyword>
<comment type="similarity">
    <text evidence="4 12">Belongs to the sugar phosphate cyclases superfamily. Dehydroquinate synthase family.</text>
</comment>
<evidence type="ECO:0000256" key="7">
    <source>
        <dbReference type="ARBA" id="ARBA00022723"/>
    </source>
</evidence>
<evidence type="ECO:0000256" key="6">
    <source>
        <dbReference type="ARBA" id="ARBA00022605"/>
    </source>
</evidence>
<dbReference type="PANTHER" id="PTHR43622:SF7">
    <property type="entry name" value="3-DEHYDROQUINATE SYNTHASE, CHLOROPLASTIC"/>
    <property type="match status" value="1"/>
</dbReference>
<reference evidence="14" key="1">
    <citation type="submission" date="2017-05" db="EMBL/GenBank/DDBJ databases">
        <title>The Genome Sequence of Enterococcus sp. 9E7_DIV0242.</title>
        <authorList>
            <consortium name="The Broad Institute Genomics Platform"/>
            <consortium name="The Broad Institute Genomic Center for Infectious Diseases"/>
            <person name="Earl A."/>
            <person name="Manson A."/>
            <person name="Schwartman J."/>
            <person name="Gilmore M."/>
            <person name="Abouelleil A."/>
            <person name="Cao P."/>
            <person name="Chapman S."/>
            <person name="Cusick C."/>
            <person name="Shea T."/>
            <person name="Young S."/>
            <person name="Neafsey D."/>
            <person name="Nusbaum C."/>
            <person name="Birren B."/>
        </authorList>
    </citation>
    <scope>NUCLEOTIDE SEQUENCE [LARGE SCALE GENOMIC DNA]</scope>
    <source>
        <strain evidence="14">9E7_DIV0242</strain>
    </source>
</reference>
<comment type="cofactor">
    <cofactor evidence="12">
        <name>Co(2+)</name>
        <dbReference type="ChEBI" id="CHEBI:48828"/>
    </cofactor>
    <cofactor evidence="12">
        <name>Zn(2+)</name>
        <dbReference type="ChEBI" id="CHEBI:29105"/>
    </cofactor>
    <text evidence="12">Binds 1 divalent metal cation per subunit. Can use either Co(2+) or Zn(2+).</text>
</comment>
<dbReference type="PANTHER" id="PTHR43622">
    <property type="entry name" value="3-DEHYDROQUINATE SYNTHASE"/>
    <property type="match status" value="1"/>
</dbReference>
<dbReference type="Gene3D" id="3.40.630.30">
    <property type="match status" value="1"/>
</dbReference>
<dbReference type="SUPFAM" id="SSF55729">
    <property type="entry name" value="Acyl-CoA N-acyltransferases (Nat)"/>
    <property type="match status" value="1"/>
</dbReference>
<comment type="pathway">
    <text evidence="3 12">Metabolic intermediate biosynthesis; chorismate biosynthesis; chorismate from D-erythrose 4-phosphate and phosphoenolpyruvate: step 2/7.</text>
</comment>
<evidence type="ECO:0000256" key="8">
    <source>
        <dbReference type="ARBA" id="ARBA00023027"/>
    </source>
</evidence>
<protein>
    <recommendedName>
        <fullName evidence="5 12">3-dehydroquinate synthase</fullName>
        <shortName evidence="12">DHQS</shortName>
        <ecNumber evidence="5 12">4.2.3.4</ecNumber>
    </recommendedName>
</protein>
<dbReference type="Pfam" id="PF24621">
    <property type="entry name" value="DHQS_C"/>
    <property type="match status" value="1"/>
</dbReference>
<dbReference type="InterPro" id="IPR050071">
    <property type="entry name" value="Dehydroquinate_synthase"/>
</dbReference>
<feature type="binding site" evidence="12">
    <location>
        <begin position="293"/>
        <end position="294"/>
    </location>
    <ligand>
        <name>NAD(+)</name>
        <dbReference type="ChEBI" id="CHEBI:57540"/>
    </ligand>
</feature>
<proteinExistence type="inferred from homology"/>
<organism evidence="14">
    <name type="scientific">Candidatus Enterococcus clewellii</name>
    <dbReference type="NCBI Taxonomy" id="1834193"/>
    <lineage>
        <taxon>Bacteria</taxon>
        <taxon>Bacillati</taxon>
        <taxon>Bacillota</taxon>
        <taxon>Bacilli</taxon>
        <taxon>Lactobacillales</taxon>
        <taxon>Enterococcaceae</taxon>
        <taxon>Enterococcus</taxon>
    </lineage>
</organism>
<evidence type="ECO:0000256" key="11">
    <source>
        <dbReference type="ARBA" id="ARBA00023285"/>
    </source>
</evidence>
<evidence type="ECO:0000256" key="2">
    <source>
        <dbReference type="ARBA" id="ARBA00001911"/>
    </source>
</evidence>
<dbReference type="Proteomes" id="UP000195141">
    <property type="component" value="Chromosome"/>
</dbReference>
<reference evidence="15" key="3">
    <citation type="submission" date="2024-03" db="EMBL/GenBank/DDBJ databases">
        <title>The Genome Sequence of Enterococcus sp. DIV0242b.</title>
        <authorList>
            <consortium name="The Broad Institute Genomics Platform"/>
            <consortium name="The Broad Institute Microbial Omics Core"/>
            <consortium name="The Broad Institute Genomic Center for Infectious Diseases"/>
            <person name="Earl A."/>
            <person name="Manson A."/>
            <person name="Gilmore M."/>
            <person name="Schwartman J."/>
            <person name="Shea T."/>
            <person name="Abouelleil A."/>
            <person name="Cao P."/>
            <person name="Chapman S."/>
            <person name="Cusick C."/>
            <person name="Young S."/>
            <person name="Neafsey D."/>
            <person name="Nusbaum C."/>
            <person name="Birren B."/>
        </authorList>
    </citation>
    <scope>NUCLEOTIDE SEQUENCE</scope>
    <source>
        <strain evidence="15">9E7_DIV0242</strain>
    </source>
</reference>
<comment type="subcellular location">
    <subcellularLocation>
        <location evidence="12">Cytoplasm</location>
    </subcellularLocation>
</comment>
<name>A0A242JVR5_9ENTE</name>
<dbReference type="Gene3D" id="1.20.1090.10">
    <property type="entry name" value="Dehydroquinate synthase-like - alpha domain"/>
    <property type="match status" value="1"/>
</dbReference>
<dbReference type="InterPro" id="IPR056179">
    <property type="entry name" value="DHQS_C"/>
</dbReference>
<dbReference type="Pfam" id="PF13673">
    <property type="entry name" value="Acetyltransf_10"/>
    <property type="match status" value="1"/>
</dbReference>
<keyword evidence="11 12" id="KW-0170">Cobalt</keyword>
<keyword evidence="12" id="KW-0963">Cytoplasm</keyword>
<dbReference type="AlphaFoldDB" id="A0A242JVR5"/>
<dbReference type="NCBIfam" id="TIGR01357">
    <property type="entry name" value="aroB"/>
    <property type="match status" value="1"/>
</dbReference>
<dbReference type="InterPro" id="IPR016181">
    <property type="entry name" value="Acyl_CoA_acyltransferase"/>
</dbReference>
<keyword evidence="8 12" id="KW-0520">NAD</keyword>
<evidence type="ECO:0000256" key="1">
    <source>
        <dbReference type="ARBA" id="ARBA00001393"/>
    </source>
</evidence>
<evidence type="ECO:0000313" key="14">
    <source>
        <dbReference type="EMBL" id="OTP06993.1"/>
    </source>
</evidence>
<dbReference type="GO" id="GO:0005737">
    <property type="term" value="C:cytoplasm"/>
    <property type="evidence" value="ECO:0007669"/>
    <property type="project" value="UniProtKB-SubCell"/>
</dbReference>
<evidence type="ECO:0000256" key="12">
    <source>
        <dbReference type="HAMAP-Rule" id="MF_00110"/>
    </source>
</evidence>
<dbReference type="GO" id="GO:0003856">
    <property type="term" value="F:3-dehydroquinate synthase activity"/>
    <property type="evidence" value="ECO:0007669"/>
    <property type="project" value="UniProtKB-UniRule"/>
</dbReference>
<dbReference type="GO" id="GO:0000166">
    <property type="term" value="F:nucleotide binding"/>
    <property type="evidence" value="ECO:0007669"/>
    <property type="project" value="UniProtKB-KW"/>
</dbReference>
<dbReference type="SUPFAM" id="SSF56796">
    <property type="entry name" value="Dehydroquinate synthase-like"/>
    <property type="match status" value="1"/>
</dbReference>
<comment type="function">
    <text evidence="12">Catalyzes the conversion of 3-deoxy-D-arabino-heptulosonate 7-phosphate (DAHP) to dehydroquinate (DHQ).</text>
</comment>
<dbReference type="EMBL" id="CP147247">
    <property type="protein sequence ID" value="WYJ88597.1"/>
    <property type="molecule type" value="Genomic_DNA"/>
</dbReference>
<comment type="cofactor">
    <cofactor evidence="2 12">
        <name>NAD(+)</name>
        <dbReference type="ChEBI" id="CHEBI:57540"/>
    </cofactor>
</comment>
<dbReference type="OrthoDB" id="9806583at2"/>
<dbReference type="CDD" id="cd04301">
    <property type="entry name" value="NAT_SF"/>
    <property type="match status" value="1"/>
</dbReference>
<keyword evidence="9 12" id="KW-0057">Aromatic amino acid biosynthesis</keyword>
<dbReference type="UniPathway" id="UPA00053">
    <property type="reaction ID" value="UER00085"/>
</dbReference>
<dbReference type="PROSITE" id="PS51186">
    <property type="entry name" value="GNAT"/>
    <property type="match status" value="1"/>
</dbReference>
<keyword evidence="6 12" id="KW-0028">Amino-acid biosynthesis</keyword>
<evidence type="ECO:0000256" key="9">
    <source>
        <dbReference type="ARBA" id="ARBA00023141"/>
    </source>
</evidence>
<dbReference type="GO" id="GO:0046872">
    <property type="term" value="F:metal ion binding"/>
    <property type="evidence" value="ECO:0007669"/>
    <property type="project" value="UniProtKB-KW"/>
</dbReference>
<keyword evidence="7 12" id="KW-0479">Metal-binding</keyword>
<feature type="binding site" evidence="12">
    <location>
        <position position="306"/>
    </location>
    <ligand>
        <name>NAD(+)</name>
        <dbReference type="ChEBI" id="CHEBI:57540"/>
    </ligand>
</feature>
<feature type="binding site" evidence="12">
    <location>
        <position position="426"/>
    </location>
    <ligand>
        <name>Zn(2+)</name>
        <dbReference type="ChEBI" id="CHEBI:29105"/>
    </ligand>
</feature>
<dbReference type="HAMAP" id="MF_00110">
    <property type="entry name" value="DHQ_synthase"/>
    <property type="match status" value="1"/>
</dbReference>
<dbReference type="GO" id="GO:0009423">
    <property type="term" value="P:chorismate biosynthetic process"/>
    <property type="evidence" value="ECO:0007669"/>
    <property type="project" value="UniProtKB-UniRule"/>
</dbReference>
<dbReference type="InterPro" id="IPR000182">
    <property type="entry name" value="GNAT_dom"/>
</dbReference>
<evidence type="ECO:0000313" key="16">
    <source>
        <dbReference type="Proteomes" id="UP000195141"/>
    </source>
</evidence>
<accession>A0A242JVR5</accession>
<dbReference type="InterPro" id="IPR030960">
    <property type="entry name" value="DHQS/DOIS_N"/>
</dbReference>
<keyword evidence="12" id="KW-0547">Nucleotide-binding</keyword>
<evidence type="ECO:0000256" key="3">
    <source>
        <dbReference type="ARBA" id="ARBA00004661"/>
    </source>
</evidence>
<gene>
    <name evidence="12" type="primary">aroB</name>
    <name evidence="15" type="ORF">A5888_000316</name>
    <name evidence="14" type="ORF">A5888_004161</name>
</gene>
<dbReference type="EMBL" id="NGMM01000014">
    <property type="protein sequence ID" value="OTP06993.1"/>
    <property type="molecule type" value="Genomic_DNA"/>
</dbReference>
<evidence type="ECO:0000256" key="5">
    <source>
        <dbReference type="ARBA" id="ARBA00013031"/>
    </source>
</evidence>
<dbReference type="GO" id="GO:0009073">
    <property type="term" value="P:aromatic amino acid family biosynthetic process"/>
    <property type="evidence" value="ECO:0007669"/>
    <property type="project" value="UniProtKB-KW"/>
</dbReference>
<keyword evidence="10 12" id="KW-0456">Lyase</keyword>
<feature type="domain" description="N-acetyltransferase" evidence="13">
    <location>
        <begin position="11"/>
        <end position="162"/>
    </location>
</feature>
<evidence type="ECO:0000259" key="13">
    <source>
        <dbReference type="PROSITE" id="PS51186"/>
    </source>
</evidence>